<keyword evidence="13 19" id="KW-0472">Membrane</keyword>
<evidence type="ECO:0000313" key="20">
    <source>
        <dbReference type="EMBL" id="SFL08991.1"/>
    </source>
</evidence>
<evidence type="ECO:0000256" key="8">
    <source>
        <dbReference type="ARBA" id="ARBA00022573"/>
    </source>
</evidence>
<dbReference type="EC" id="2.7.8.26" evidence="5 19"/>
<dbReference type="AlphaFoldDB" id="A0A1I4EXX2"/>
<feature type="transmembrane region" description="Helical" evidence="19">
    <location>
        <begin position="181"/>
        <end position="201"/>
    </location>
</feature>
<keyword evidence="8 19" id="KW-0169">Cobalamin biosynthesis</keyword>
<comment type="subcellular location">
    <subcellularLocation>
        <location evidence="2 19">Cell membrane</location>
        <topology evidence="2 19">Multi-pass membrane protein</topology>
    </subcellularLocation>
</comment>
<comment type="pathway">
    <text evidence="3 19">Cofactor biosynthesis; adenosylcobalamin biosynthesis; adenosylcobalamin from cob(II)yrinate a,c-diamide: step 7/7.</text>
</comment>
<evidence type="ECO:0000256" key="12">
    <source>
        <dbReference type="ARBA" id="ARBA00022989"/>
    </source>
</evidence>
<keyword evidence="12 19" id="KW-1133">Transmembrane helix</keyword>
<evidence type="ECO:0000256" key="3">
    <source>
        <dbReference type="ARBA" id="ARBA00004663"/>
    </source>
</evidence>
<dbReference type="GO" id="GO:0009236">
    <property type="term" value="P:cobalamin biosynthetic process"/>
    <property type="evidence" value="ECO:0007669"/>
    <property type="project" value="UniProtKB-UniRule"/>
</dbReference>
<organism evidence="20 21">
    <name type="scientific">Loktanella salsilacus</name>
    <dbReference type="NCBI Taxonomy" id="195913"/>
    <lineage>
        <taxon>Bacteria</taxon>
        <taxon>Pseudomonadati</taxon>
        <taxon>Pseudomonadota</taxon>
        <taxon>Alphaproteobacteria</taxon>
        <taxon>Rhodobacterales</taxon>
        <taxon>Roseobacteraceae</taxon>
        <taxon>Loktanella</taxon>
    </lineage>
</organism>
<proteinExistence type="inferred from homology"/>
<evidence type="ECO:0000256" key="1">
    <source>
        <dbReference type="ARBA" id="ARBA00001946"/>
    </source>
</evidence>
<keyword evidence="11 19" id="KW-0460">Magnesium</keyword>
<comment type="function">
    <text evidence="14 19">Joins adenosylcobinamide-GDP and alpha-ribazole to generate adenosylcobalamin (Ado-cobalamin). Also synthesizes adenosylcobalamin 5'-phosphate from adenosylcobinamide-GDP and alpha-ribazole 5'-phosphate.</text>
</comment>
<dbReference type="GO" id="GO:0005886">
    <property type="term" value="C:plasma membrane"/>
    <property type="evidence" value="ECO:0007669"/>
    <property type="project" value="UniProtKB-SubCell"/>
</dbReference>
<feature type="transmembrane region" description="Helical" evidence="19">
    <location>
        <begin position="120"/>
        <end position="140"/>
    </location>
</feature>
<evidence type="ECO:0000256" key="11">
    <source>
        <dbReference type="ARBA" id="ARBA00022842"/>
    </source>
</evidence>
<accession>A0A1I4EXX2</accession>
<evidence type="ECO:0000256" key="10">
    <source>
        <dbReference type="ARBA" id="ARBA00022692"/>
    </source>
</evidence>
<dbReference type="OrthoDB" id="9794626at2"/>
<evidence type="ECO:0000256" key="6">
    <source>
        <dbReference type="ARBA" id="ARBA00015850"/>
    </source>
</evidence>
<name>A0A1I4EXX2_9RHOB</name>
<keyword evidence="21" id="KW-1185">Reference proteome</keyword>
<evidence type="ECO:0000256" key="19">
    <source>
        <dbReference type="HAMAP-Rule" id="MF_00719"/>
    </source>
</evidence>
<keyword evidence="10 19" id="KW-0812">Transmembrane</keyword>
<feature type="transmembrane region" description="Helical" evidence="19">
    <location>
        <begin position="49"/>
        <end position="82"/>
    </location>
</feature>
<reference evidence="21" key="1">
    <citation type="submission" date="2016-10" db="EMBL/GenBank/DDBJ databases">
        <authorList>
            <person name="Varghese N."/>
            <person name="Submissions S."/>
        </authorList>
    </citation>
    <scope>NUCLEOTIDE SEQUENCE [LARGE SCALE GENOMIC DNA]</scope>
    <source>
        <strain evidence="21">DSM 16199</strain>
    </source>
</reference>
<evidence type="ECO:0000256" key="7">
    <source>
        <dbReference type="ARBA" id="ARBA00022475"/>
    </source>
</evidence>
<dbReference type="GO" id="GO:0051073">
    <property type="term" value="F:adenosylcobinamide-GDP ribazoletransferase activity"/>
    <property type="evidence" value="ECO:0007669"/>
    <property type="project" value="UniProtKB-UniRule"/>
</dbReference>
<evidence type="ECO:0000256" key="17">
    <source>
        <dbReference type="ARBA" id="ARBA00048623"/>
    </source>
</evidence>
<evidence type="ECO:0000256" key="18">
    <source>
        <dbReference type="ARBA" id="ARBA00049504"/>
    </source>
</evidence>
<comment type="similarity">
    <text evidence="4 19">Belongs to the CobS family.</text>
</comment>
<dbReference type="PANTHER" id="PTHR34148:SF1">
    <property type="entry name" value="ADENOSYLCOBINAMIDE-GDP RIBAZOLETRANSFERASE"/>
    <property type="match status" value="1"/>
</dbReference>
<evidence type="ECO:0000256" key="2">
    <source>
        <dbReference type="ARBA" id="ARBA00004651"/>
    </source>
</evidence>
<dbReference type="UniPathway" id="UPA00148">
    <property type="reaction ID" value="UER00238"/>
</dbReference>
<keyword evidence="7 19" id="KW-1003">Cell membrane</keyword>
<sequence length="257" mass="26483">MDTPLPRTDALMTLGDLPAALGLLTRLPVRVNTANATARGARAAWAWPLAGVAVGAIAALAAAAAMWCGLPLGVCALLLIAVQMIVTGAMHEDGLADSIDGLWGGWDKDRRLAIMKDSQIGTYGVLALLVSVLLRWMLWITLLDTMLWPAALAIGAVSRLPMIALAFVLPHARGNGLSHAVGRPALPTLLVATGVALGAALLCLGWASLPAIIMITATSAAWALIARRKIGGQTGDILGASQQIAEITALMALATLA</sequence>
<keyword evidence="9 19" id="KW-0808">Transferase</keyword>
<evidence type="ECO:0000313" key="21">
    <source>
        <dbReference type="Proteomes" id="UP000199550"/>
    </source>
</evidence>
<protein>
    <recommendedName>
        <fullName evidence="6 19">Adenosylcobinamide-GDP ribazoletransferase</fullName>
        <ecNumber evidence="5 19">2.7.8.26</ecNumber>
    </recommendedName>
    <alternativeName>
        <fullName evidence="16 19">Cobalamin synthase</fullName>
    </alternativeName>
    <alternativeName>
        <fullName evidence="15 19">Cobalamin-5'-phosphate synthase</fullName>
    </alternativeName>
</protein>
<dbReference type="EMBL" id="FOTF01000007">
    <property type="protein sequence ID" value="SFL08991.1"/>
    <property type="molecule type" value="Genomic_DNA"/>
</dbReference>
<evidence type="ECO:0000256" key="14">
    <source>
        <dbReference type="ARBA" id="ARBA00025228"/>
    </source>
</evidence>
<evidence type="ECO:0000256" key="4">
    <source>
        <dbReference type="ARBA" id="ARBA00010561"/>
    </source>
</evidence>
<gene>
    <name evidence="19" type="primary">cobS</name>
    <name evidence="20" type="ORF">SAMN04488004_107176</name>
</gene>
<dbReference type="Pfam" id="PF02654">
    <property type="entry name" value="CobS"/>
    <property type="match status" value="1"/>
</dbReference>
<dbReference type="HAMAP" id="MF_00719">
    <property type="entry name" value="CobS"/>
    <property type="match status" value="1"/>
</dbReference>
<feature type="transmembrane region" description="Helical" evidence="19">
    <location>
        <begin position="207"/>
        <end position="225"/>
    </location>
</feature>
<evidence type="ECO:0000256" key="16">
    <source>
        <dbReference type="ARBA" id="ARBA00032853"/>
    </source>
</evidence>
<feature type="transmembrane region" description="Helical" evidence="19">
    <location>
        <begin position="146"/>
        <end position="169"/>
    </location>
</feature>
<dbReference type="STRING" id="195913.SAMN04488004_107176"/>
<comment type="catalytic activity">
    <reaction evidence="17 19">
        <text>alpha-ribazole + adenosylcob(III)inamide-GDP = adenosylcob(III)alamin + GMP + H(+)</text>
        <dbReference type="Rhea" id="RHEA:16049"/>
        <dbReference type="ChEBI" id="CHEBI:10329"/>
        <dbReference type="ChEBI" id="CHEBI:15378"/>
        <dbReference type="ChEBI" id="CHEBI:18408"/>
        <dbReference type="ChEBI" id="CHEBI:58115"/>
        <dbReference type="ChEBI" id="CHEBI:60487"/>
        <dbReference type="EC" id="2.7.8.26"/>
    </reaction>
</comment>
<evidence type="ECO:0000256" key="15">
    <source>
        <dbReference type="ARBA" id="ARBA00032605"/>
    </source>
</evidence>
<evidence type="ECO:0000256" key="13">
    <source>
        <dbReference type="ARBA" id="ARBA00023136"/>
    </source>
</evidence>
<evidence type="ECO:0000256" key="5">
    <source>
        <dbReference type="ARBA" id="ARBA00013200"/>
    </source>
</evidence>
<dbReference type="GO" id="GO:0008818">
    <property type="term" value="F:cobalamin 5'-phosphate synthase activity"/>
    <property type="evidence" value="ECO:0007669"/>
    <property type="project" value="UniProtKB-UniRule"/>
</dbReference>
<dbReference type="NCBIfam" id="TIGR00317">
    <property type="entry name" value="cobS"/>
    <property type="match status" value="1"/>
</dbReference>
<dbReference type="PANTHER" id="PTHR34148">
    <property type="entry name" value="ADENOSYLCOBINAMIDE-GDP RIBAZOLETRANSFERASE"/>
    <property type="match status" value="1"/>
</dbReference>
<comment type="catalytic activity">
    <reaction evidence="18 19">
        <text>alpha-ribazole 5'-phosphate + adenosylcob(III)inamide-GDP = adenosylcob(III)alamin 5'-phosphate + GMP + H(+)</text>
        <dbReference type="Rhea" id="RHEA:23560"/>
        <dbReference type="ChEBI" id="CHEBI:15378"/>
        <dbReference type="ChEBI" id="CHEBI:57918"/>
        <dbReference type="ChEBI" id="CHEBI:58115"/>
        <dbReference type="ChEBI" id="CHEBI:60487"/>
        <dbReference type="ChEBI" id="CHEBI:60493"/>
        <dbReference type="EC" id="2.7.8.26"/>
    </reaction>
</comment>
<evidence type="ECO:0000256" key="9">
    <source>
        <dbReference type="ARBA" id="ARBA00022679"/>
    </source>
</evidence>
<comment type="cofactor">
    <cofactor evidence="1 19">
        <name>Mg(2+)</name>
        <dbReference type="ChEBI" id="CHEBI:18420"/>
    </cofactor>
</comment>
<dbReference type="InterPro" id="IPR003805">
    <property type="entry name" value="CobS"/>
</dbReference>
<dbReference type="Proteomes" id="UP000199550">
    <property type="component" value="Unassembled WGS sequence"/>
</dbReference>